<dbReference type="GO" id="GO:0003700">
    <property type="term" value="F:DNA-binding transcription factor activity"/>
    <property type="evidence" value="ECO:0007669"/>
    <property type="project" value="InterPro"/>
</dbReference>
<dbReference type="InterPro" id="IPR044810">
    <property type="entry name" value="WRKY_plant"/>
</dbReference>
<dbReference type="Pfam" id="PF03106">
    <property type="entry name" value="WRKY"/>
    <property type="match status" value="1"/>
</dbReference>
<protein>
    <submittedName>
        <fullName evidence="8">WRKY domain-containing protein</fullName>
    </submittedName>
</protein>
<feature type="domain" description="WRKY" evidence="7">
    <location>
        <begin position="98"/>
        <end position="163"/>
    </location>
</feature>
<dbReference type="PANTHER" id="PTHR31221">
    <property type="entry name" value="WRKY TRANSCRIPTION FACTOR PROTEIN 1-RELATED"/>
    <property type="match status" value="1"/>
</dbReference>
<keyword evidence="9" id="KW-1185">Reference proteome</keyword>
<dbReference type="GO" id="GO:0005634">
    <property type="term" value="C:nucleus"/>
    <property type="evidence" value="ECO:0007669"/>
    <property type="project" value="UniProtKB-SubCell"/>
</dbReference>
<name>A0A2U1NPY1_ARTAN</name>
<evidence type="ECO:0000256" key="5">
    <source>
        <dbReference type="ARBA" id="ARBA00023163"/>
    </source>
</evidence>
<reference evidence="8 9" key="1">
    <citation type="journal article" date="2018" name="Mol. Plant">
        <title>The genome of Artemisia annua provides insight into the evolution of Asteraceae family and artemisinin biosynthesis.</title>
        <authorList>
            <person name="Shen Q."/>
            <person name="Zhang L."/>
            <person name="Liao Z."/>
            <person name="Wang S."/>
            <person name="Yan T."/>
            <person name="Shi P."/>
            <person name="Liu M."/>
            <person name="Fu X."/>
            <person name="Pan Q."/>
            <person name="Wang Y."/>
            <person name="Lv Z."/>
            <person name="Lu X."/>
            <person name="Zhang F."/>
            <person name="Jiang W."/>
            <person name="Ma Y."/>
            <person name="Chen M."/>
            <person name="Hao X."/>
            <person name="Li L."/>
            <person name="Tang Y."/>
            <person name="Lv G."/>
            <person name="Zhou Y."/>
            <person name="Sun X."/>
            <person name="Brodelius P.E."/>
            <person name="Rose J.K.C."/>
            <person name="Tang K."/>
        </authorList>
    </citation>
    <scope>NUCLEOTIDE SEQUENCE [LARGE SCALE GENOMIC DNA]</scope>
    <source>
        <strain evidence="9">cv. Huhao1</strain>
        <tissue evidence="8">Leaf</tissue>
    </source>
</reference>
<comment type="caution">
    <text evidence="8">The sequence shown here is derived from an EMBL/GenBank/DDBJ whole genome shotgun (WGS) entry which is preliminary data.</text>
</comment>
<evidence type="ECO:0000256" key="2">
    <source>
        <dbReference type="ARBA" id="ARBA00022737"/>
    </source>
</evidence>
<evidence type="ECO:0000256" key="6">
    <source>
        <dbReference type="ARBA" id="ARBA00023242"/>
    </source>
</evidence>
<dbReference type="InterPro" id="IPR003657">
    <property type="entry name" value="WRKY_dom"/>
</dbReference>
<keyword evidence="3" id="KW-0805">Transcription regulation</keyword>
<comment type="subcellular location">
    <subcellularLocation>
        <location evidence="1">Nucleus</location>
    </subcellularLocation>
</comment>
<dbReference type="GO" id="GO:0043565">
    <property type="term" value="F:sequence-specific DNA binding"/>
    <property type="evidence" value="ECO:0007669"/>
    <property type="project" value="InterPro"/>
</dbReference>
<organism evidence="8 9">
    <name type="scientific">Artemisia annua</name>
    <name type="common">Sweet wormwood</name>
    <dbReference type="NCBI Taxonomy" id="35608"/>
    <lineage>
        <taxon>Eukaryota</taxon>
        <taxon>Viridiplantae</taxon>
        <taxon>Streptophyta</taxon>
        <taxon>Embryophyta</taxon>
        <taxon>Tracheophyta</taxon>
        <taxon>Spermatophyta</taxon>
        <taxon>Magnoliopsida</taxon>
        <taxon>eudicotyledons</taxon>
        <taxon>Gunneridae</taxon>
        <taxon>Pentapetalae</taxon>
        <taxon>asterids</taxon>
        <taxon>campanulids</taxon>
        <taxon>Asterales</taxon>
        <taxon>Asteraceae</taxon>
        <taxon>Asteroideae</taxon>
        <taxon>Anthemideae</taxon>
        <taxon>Artemisiinae</taxon>
        <taxon>Artemisia</taxon>
    </lineage>
</organism>
<evidence type="ECO:0000313" key="9">
    <source>
        <dbReference type="Proteomes" id="UP000245207"/>
    </source>
</evidence>
<keyword evidence="6" id="KW-0539">Nucleus</keyword>
<keyword evidence="4" id="KW-0238">DNA-binding</keyword>
<sequence>MAEQEVFEDDLLIRELLQNEPPFLLAPQHIPTDSFEADNNIYSGPTITDIETALLASSYTNSTPDFSSLARVSSSDMERGMSGGRVENSKYILKMKSSSNVMADDGYKWRKYGQKSIKNSSNPRSYYKCTNPHCGAKKQVERSNDDPDTLIITYEGLHLHYMYPFFMFGQSENPDPPTKKFRRFNFGLGARQRTNKDTEESIRDVGLDQHPATMLIKDFNPPKVAISSQGLLEDMTPTNPSNDPDLYFFFIDDMNCLFTVEDINLSFKASHMKTEPQEIDKLEVFMLSSSINKSMDKLNYIDSRQSSGLKLSAHLVTKPAWTIKTMKSESDGLSGQSLHEDLHSSPQPQHKMKGRFLLDVVICQGEITEDVNKKEKERSNQSVTRVPIESLLPLLPHDKGVFVSV</sequence>
<dbReference type="InterPro" id="IPR036576">
    <property type="entry name" value="WRKY_dom_sf"/>
</dbReference>
<dbReference type="SUPFAM" id="SSF118290">
    <property type="entry name" value="WRKY DNA-binding domain"/>
    <property type="match status" value="1"/>
</dbReference>
<dbReference type="AlphaFoldDB" id="A0A2U1NPY1"/>
<dbReference type="Proteomes" id="UP000245207">
    <property type="component" value="Unassembled WGS sequence"/>
</dbReference>
<keyword evidence="5" id="KW-0804">Transcription</keyword>
<dbReference type="SMART" id="SM00774">
    <property type="entry name" value="WRKY"/>
    <property type="match status" value="1"/>
</dbReference>
<gene>
    <name evidence="8" type="ORF">CTI12_AA240590</name>
</gene>
<dbReference type="PROSITE" id="PS50811">
    <property type="entry name" value="WRKY"/>
    <property type="match status" value="1"/>
</dbReference>
<evidence type="ECO:0000313" key="8">
    <source>
        <dbReference type="EMBL" id="PWA75564.1"/>
    </source>
</evidence>
<evidence type="ECO:0000256" key="4">
    <source>
        <dbReference type="ARBA" id="ARBA00023125"/>
    </source>
</evidence>
<dbReference type="PANTHER" id="PTHR31221:SF42">
    <property type="entry name" value="WRKY TRANSCRIPTION FACTOR 49-RELATED"/>
    <property type="match status" value="1"/>
</dbReference>
<evidence type="ECO:0000256" key="3">
    <source>
        <dbReference type="ARBA" id="ARBA00023015"/>
    </source>
</evidence>
<evidence type="ECO:0000259" key="7">
    <source>
        <dbReference type="PROSITE" id="PS50811"/>
    </source>
</evidence>
<dbReference type="FunFam" id="2.20.25.80:FF:000006">
    <property type="entry name" value="WRKY transcription factor"/>
    <property type="match status" value="1"/>
</dbReference>
<evidence type="ECO:0000256" key="1">
    <source>
        <dbReference type="ARBA" id="ARBA00004123"/>
    </source>
</evidence>
<proteinExistence type="predicted"/>
<dbReference type="EMBL" id="PKPP01002392">
    <property type="protein sequence ID" value="PWA75564.1"/>
    <property type="molecule type" value="Genomic_DNA"/>
</dbReference>
<dbReference type="OrthoDB" id="652816at2759"/>
<accession>A0A2U1NPY1</accession>
<dbReference type="Gene3D" id="2.20.25.80">
    <property type="entry name" value="WRKY domain"/>
    <property type="match status" value="1"/>
</dbReference>
<keyword evidence="2" id="KW-0677">Repeat</keyword>